<dbReference type="Pfam" id="PF08327">
    <property type="entry name" value="AHSA1"/>
    <property type="match status" value="2"/>
</dbReference>
<dbReference type="EMBL" id="BAAASD010000034">
    <property type="protein sequence ID" value="GAA2362258.1"/>
    <property type="molecule type" value="Genomic_DNA"/>
</dbReference>
<dbReference type="InterPro" id="IPR023393">
    <property type="entry name" value="START-like_dom_sf"/>
</dbReference>
<evidence type="ECO:0000256" key="1">
    <source>
        <dbReference type="ARBA" id="ARBA00006817"/>
    </source>
</evidence>
<keyword evidence="4" id="KW-1185">Reference proteome</keyword>
<dbReference type="RefSeq" id="WP_346177615.1">
    <property type="nucleotide sequence ID" value="NZ_BAAASD010000034.1"/>
</dbReference>
<evidence type="ECO:0000259" key="2">
    <source>
        <dbReference type="Pfam" id="PF08327"/>
    </source>
</evidence>
<comment type="caution">
    <text evidence="3">The sequence shown here is derived from an EMBL/GenBank/DDBJ whole genome shotgun (WGS) entry which is preliminary data.</text>
</comment>
<dbReference type="CDD" id="cd08899">
    <property type="entry name" value="SRPBCC_CalC_Aha1-like_6"/>
    <property type="match status" value="1"/>
</dbReference>
<dbReference type="InterPro" id="IPR013538">
    <property type="entry name" value="ASHA1/2-like_C"/>
</dbReference>
<sequence length="306" mass="33012">MKDTLSSTEGGRSALRLERRIARPPEEVWRALTEPALMARWFPAEVRLEARVGGRMDFVFPGQDVPDTQGTVTELDPPRVFAFTWGADQLRWELRPEGDGCALTLTHTFRDRFGAASFASGWHTCVSALATLVEGVEPGAPAGTADTGDTTGPAGPADMAELHERYVEAFGLAEGVVEAAEDGWRLRFERQLVRPVETVWQALTGPSGTGEPVVGGPVPIGFRTDAVPPGPVADVAPPRELSYDWLRGGHPAGRVRWRLTDGTGHGARLILTQTGPPEAGEERDAALAAWRKHIALLAAKLLYARG</sequence>
<protein>
    <recommendedName>
        <fullName evidence="2">Activator of Hsp90 ATPase homologue 1/2-like C-terminal domain-containing protein</fullName>
    </recommendedName>
</protein>
<evidence type="ECO:0000313" key="3">
    <source>
        <dbReference type="EMBL" id="GAA2362258.1"/>
    </source>
</evidence>
<gene>
    <name evidence="3" type="ORF">GCM10010246_61530</name>
</gene>
<evidence type="ECO:0000313" key="4">
    <source>
        <dbReference type="Proteomes" id="UP001500253"/>
    </source>
</evidence>
<dbReference type="Proteomes" id="UP001500253">
    <property type="component" value="Unassembled WGS sequence"/>
</dbReference>
<name>A0ABP5TUQ1_9ACTN</name>
<feature type="domain" description="Activator of Hsp90 ATPase homologue 1/2-like C-terminal" evidence="2">
    <location>
        <begin position="24"/>
        <end position="134"/>
    </location>
</feature>
<accession>A0ABP5TUQ1</accession>
<dbReference type="SUPFAM" id="SSF55961">
    <property type="entry name" value="Bet v1-like"/>
    <property type="match status" value="2"/>
</dbReference>
<organism evidence="3 4">
    <name type="scientific">Streptomyces cuspidosporus</name>
    <dbReference type="NCBI Taxonomy" id="66882"/>
    <lineage>
        <taxon>Bacteria</taxon>
        <taxon>Bacillati</taxon>
        <taxon>Actinomycetota</taxon>
        <taxon>Actinomycetes</taxon>
        <taxon>Kitasatosporales</taxon>
        <taxon>Streptomycetaceae</taxon>
        <taxon>Streptomyces</taxon>
    </lineage>
</organism>
<dbReference type="Gene3D" id="3.30.530.20">
    <property type="match status" value="2"/>
</dbReference>
<reference evidence="4" key="1">
    <citation type="journal article" date="2019" name="Int. J. Syst. Evol. Microbiol.">
        <title>The Global Catalogue of Microorganisms (GCM) 10K type strain sequencing project: providing services to taxonomists for standard genome sequencing and annotation.</title>
        <authorList>
            <consortium name="The Broad Institute Genomics Platform"/>
            <consortium name="The Broad Institute Genome Sequencing Center for Infectious Disease"/>
            <person name="Wu L."/>
            <person name="Ma J."/>
        </authorList>
    </citation>
    <scope>NUCLEOTIDE SEQUENCE [LARGE SCALE GENOMIC DNA]</scope>
    <source>
        <strain evidence="4">JCM 4316</strain>
    </source>
</reference>
<proteinExistence type="inferred from homology"/>
<feature type="domain" description="Activator of Hsp90 ATPase homologue 1/2-like C-terminal" evidence="2">
    <location>
        <begin position="207"/>
        <end position="299"/>
    </location>
</feature>
<comment type="similarity">
    <text evidence="1">Belongs to the AHA1 family.</text>
</comment>